<protein>
    <submittedName>
        <fullName evidence="1">Uncharacterized protein</fullName>
    </submittedName>
</protein>
<gene>
    <name evidence="1" type="ORF">A3J64_02975</name>
</gene>
<dbReference type="Proteomes" id="UP000177061">
    <property type="component" value="Unassembled WGS sequence"/>
</dbReference>
<organism evidence="1 2">
    <name type="scientific">Candidatus Portnoybacteria bacterium RIFCSPHIGHO2_12_FULL_38_9</name>
    <dbReference type="NCBI Taxonomy" id="1801997"/>
    <lineage>
        <taxon>Bacteria</taxon>
        <taxon>Candidatus Portnoyibacteriota</taxon>
    </lineage>
</organism>
<sequence length="71" mass="7855">MEKEQLVKMLKESLEILELTCSSIRLTRPIIISALRGDVLTATNNLLTLVSNNLLAVSMLLKESVKEISGE</sequence>
<reference evidence="1 2" key="1">
    <citation type="journal article" date="2016" name="Nat. Commun.">
        <title>Thousands of microbial genomes shed light on interconnected biogeochemical processes in an aquifer system.</title>
        <authorList>
            <person name="Anantharaman K."/>
            <person name="Brown C.T."/>
            <person name="Hug L.A."/>
            <person name="Sharon I."/>
            <person name="Castelle C.J."/>
            <person name="Probst A.J."/>
            <person name="Thomas B.C."/>
            <person name="Singh A."/>
            <person name="Wilkins M.J."/>
            <person name="Karaoz U."/>
            <person name="Brodie E.L."/>
            <person name="Williams K.H."/>
            <person name="Hubbard S.S."/>
            <person name="Banfield J.F."/>
        </authorList>
    </citation>
    <scope>NUCLEOTIDE SEQUENCE [LARGE SCALE GENOMIC DNA]</scope>
</reference>
<dbReference type="AlphaFoldDB" id="A0A1G2FDZ8"/>
<accession>A0A1G2FDZ8</accession>
<proteinExistence type="predicted"/>
<comment type="caution">
    <text evidence="1">The sequence shown here is derived from an EMBL/GenBank/DDBJ whole genome shotgun (WGS) entry which is preliminary data.</text>
</comment>
<evidence type="ECO:0000313" key="2">
    <source>
        <dbReference type="Proteomes" id="UP000177061"/>
    </source>
</evidence>
<evidence type="ECO:0000313" key="1">
    <source>
        <dbReference type="EMBL" id="OGZ36286.1"/>
    </source>
</evidence>
<name>A0A1G2FDZ8_9BACT</name>
<dbReference type="EMBL" id="MHNB01000028">
    <property type="protein sequence ID" value="OGZ36286.1"/>
    <property type="molecule type" value="Genomic_DNA"/>
</dbReference>